<dbReference type="GO" id="GO:0003779">
    <property type="term" value="F:actin binding"/>
    <property type="evidence" value="ECO:0007669"/>
    <property type="project" value="InterPro"/>
</dbReference>
<dbReference type="Proteomes" id="UP000075883">
    <property type="component" value="Unassembled WGS sequence"/>
</dbReference>
<feature type="compositionally biased region" description="Basic and acidic residues" evidence="1">
    <location>
        <begin position="656"/>
        <end position="667"/>
    </location>
</feature>
<sequence>MAIATLVVLHGYVESKNATSPTDTTATTTTKTKQTTTKSVSTPTTVSTKKPTPTDKKQPGSDREARGKRTLEFGNFGNYNYYQSVPSHTAQRRVSHAYQDPGQYNHYQSNYIQPQYSYQHHHSGQAGSGAVGSFQGFEGDSTNSIGSFQSLPPVVHPHYIEPPEPIIEIIIKESNDSLPLEAQTILPKQKKKKEEVQVFYVKYHKDETNGQLVLDDPLPAIKPIPDESEEEEDLSQEPIVVTPSPPLKTTTLRAVINPDSEKYHSNSGIRISFGVEDKHQSGHQLSETESESPQQQQQQQNYYQPQPQQQQQHSPPQQQFQRQEYQQPKPIPIPLHNINQQPPLRQQYSTQQLQAQPQQAPQPPKPQPQFNQPFNNFYKQQPQSAPQPPVQQQQFRKPAPPPPSNLQQPPFLSARPQPPPQPAPTFFDVPRPVQGGLVQQAAPNLGPTRAPENQLKGHSHSSLSDNEHLANLKHVLPAGGELVASVSKYEKHITETVNGPSTGQRISVGGNDAVNRPPFYNIQPSQELISHSIEPTIETVQNKNIGPLASNIGPLPTPQRYVSQQAAQIIPNSEPINYRVDPRFNANFEGGVSTAQGPSSTPSTVGTTRTTYSPTFSTTPRTTVGRYTAPPSPTTTPYRTTRPPTTTTTTTPAPRRTAEEEAEANEKKQKALFDLPDEVPDDLREQLLSSGILENADISVLDYDKIGETALENLPPEHLANFFNAGGGSQLAGSNNVLSVVKPNGDKLAEKFITKNYDVKDKRDERDRYEITKQSPSGGETVQLAEEDQPTIVTMPERQNVDLKVVRFDSNNQRNVTDRYIKQDSTILPSVDVTGEDESGTSDQVFNRYLPLKINGAQFPIPDVAELRGRKIASVVVLAPVDNGPTKTGGRDGDSASEESASSGFLINAEDDATGEQQDQQQSRFERDVLLDSKKIKFIAGEALKQLIKKPSRENFRRWLDREGKTDVDLQSVVLLVTRNDDDEQEIFMYDIATKGVTHLSGELSAAFVQVAEENAKTQNFDEVPIVDSGIVEQMETKTSDETNPDYGSYALTSSEELDDQAQASERKAIYVYPENYRGLEVNSGYSNIKK</sequence>
<feature type="compositionally biased region" description="Low complexity" evidence="1">
    <location>
        <begin position="368"/>
        <end position="394"/>
    </location>
</feature>
<feature type="region of interest" description="Disordered" evidence="1">
    <location>
        <begin position="881"/>
        <end position="902"/>
    </location>
</feature>
<dbReference type="VEuPathDB" id="VectorBase:ACUA015750"/>
<dbReference type="PANTHER" id="PTHR15708">
    <property type="entry name" value="ACTIN BUNDLING/MISSING IN METASTASIS-RELATED"/>
    <property type="match status" value="1"/>
</dbReference>
<feature type="region of interest" description="Disordered" evidence="1">
    <location>
        <begin position="277"/>
        <end position="463"/>
    </location>
</feature>
<keyword evidence="3" id="KW-1185">Reference proteome</keyword>
<feature type="region of interest" description="Disordered" evidence="1">
    <location>
        <begin position="16"/>
        <end position="72"/>
    </location>
</feature>
<dbReference type="EnsemblMetazoa" id="ACUA015750-RA">
    <property type="protein sequence ID" value="ACUA015750-PA"/>
    <property type="gene ID" value="ACUA015750"/>
</dbReference>
<feature type="compositionally biased region" description="Low complexity" evidence="1">
    <location>
        <begin position="598"/>
        <end position="655"/>
    </location>
</feature>
<reference evidence="3" key="1">
    <citation type="submission" date="2013-09" db="EMBL/GenBank/DDBJ databases">
        <title>The Genome Sequence of Anopheles culicifacies species A.</title>
        <authorList>
            <consortium name="The Broad Institute Genomics Platform"/>
            <person name="Neafsey D.E."/>
            <person name="Besansky N."/>
            <person name="Howell P."/>
            <person name="Walton C."/>
            <person name="Young S.K."/>
            <person name="Zeng Q."/>
            <person name="Gargeya S."/>
            <person name="Fitzgerald M."/>
            <person name="Haas B."/>
            <person name="Abouelleil A."/>
            <person name="Allen A.W."/>
            <person name="Alvarado L."/>
            <person name="Arachchi H.M."/>
            <person name="Berlin A.M."/>
            <person name="Chapman S.B."/>
            <person name="Gainer-Dewar J."/>
            <person name="Goldberg J."/>
            <person name="Griggs A."/>
            <person name="Gujja S."/>
            <person name="Hansen M."/>
            <person name="Howarth C."/>
            <person name="Imamovic A."/>
            <person name="Ireland A."/>
            <person name="Larimer J."/>
            <person name="McCowan C."/>
            <person name="Murphy C."/>
            <person name="Pearson M."/>
            <person name="Poon T.W."/>
            <person name="Priest M."/>
            <person name="Roberts A."/>
            <person name="Saif S."/>
            <person name="Shea T."/>
            <person name="Sisk P."/>
            <person name="Sykes S."/>
            <person name="Wortman J."/>
            <person name="Nusbaum C."/>
            <person name="Birren B."/>
        </authorList>
    </citation>
    <scope>NUCLEOTIDE SEQUENCE [LARGE SCALE GENOMIC DNA]</scope>
    <source>
        <strain evidence="3">A-37</strain>
    </source>
</reference>
<feature type="region of interest" description="Disordered" evidence="1">
    <location>
        <begin position="590"/>
        <end position="667"/>
    </location>
</feature>
<dbReference type="GO" id="GO:0005543">
    <property type="term" value="F:phospholipid binding"/>
    <property type="evidence" value="ECO:0007669"/>
    <property type="project" value="TreeGrafter"/>
</dbReference>
<dbReference type="GO" id="GO:0009898">
    <property type="term" value="C:cytoplasmic side of plasma membrane"/>
    <property type="evidence" value="ECO:0007669"/>
    <property type="project" value="TreeGrafter"/>
</dbReference>
<evidence type="ECO:0000256" key="1">
    <source>
        <dbReference type="SAM" id="MobiDB-lite"/>
    </source>
</evidence>
<feature type="compositionally biased region" description="Acidic residues" evidence="1">
    <location>
        <begin position="226"/>
        <end position="235"/>
    </location>
</feature>
<feature type="compositionally biased region" description="Low complexity" evidence="1">
    <location>
        <begin position="18"/>
        <end position="51"/>
    </location>
</feature>
<proteinExistence type="predicted"/>
<dbReference type="EMBL" id="AXCM01009581">
    <property type="status" value="NOT_ANNOTATED_CDS"/>
    <property type="molecule type" value="Genomic_DNA"/>
</dbReference>
<feature type="compositionally biased region" description="Low complexity" evidence="1">
    <location>
        <begin position="346"/>
        <end position="359"/>
    </location>
</feature>
<organism evidence="2 3">
    <name type="scientific">Anopheles culicifacies</name>
    <dbReference type="NCBI Taxonomy" id="139723"/>
    <lineage>
        <taxon>Eukaryota</taxon>
        <taxon>Metazoa</taxon>
        <taxon>Ecdysozoa</taxon>
        <taxon>Arthropoda</taxon>
        <taxon>Hexapoda</taxon>
        <taxon>Insecta</taxon>
        <taxon>Pterygota</taxon>
        <taxon>Neoptera</taxon>
        <taxon>Endopterygota</taxon>
        <taxon>Diptera</taxon>
        <taxon>Nematocera</taxon>
        <taxon>Culicoidea</taxon>
        <taxon>Culicidae</taxon>
        <taxon>Anophelinae</taxon>
        <taxon>Anopheles</taxon>
        <taxon>culicifacies species complex</taxon>
    </lineage>
</organism>
<evidence type="ECO:0000313" key="2">
    <source>
        <dbReference type="EnsemblMetazoa" id="ACUA015750-PA"/>
    </source>
</evidence>
<dbReference type="GO" id="GO:0030031">
    <property type="term" value="P:cell projection assembly"/>
    <property type="evidence" value="ECO:0007669"/>
    <property type="project" value="TreeGrafter"/>
</dbReference>
<dbReference type="GO" id="GO:0015629">
    <property type="term" value="C:actin cytoskeleton"/>
    <property type="evidence" value="ECO:0007669"/>
    <property type="project" value="TreeGrafter"/>
</dbReference>
<dbReference type="PANTHER" id="PTHR15708:SF15">
    <property type="entry name" value="IP14311P"/>
    <property type="match status" value="1"/>
</dbReference>
<dbReference type="InterPro" id="IPR030127">
    <property type="entry name" value="MTSS1/MTSS2"/>
</dbReference>
<evidence type="ECO:0000313" key="3">
    <source>
        <dbReference type="Proteomes" id="UP000075883"/>
    </source>
</evidence>
<dbReference type="GO" id="GO:0061024">
    <property type="term" value="P:membrane organization"/>
    <property type="evidence" value="ECO:0007669"/>
    <property type="project" value="TreeGrafter"/>
</dbReference>
<feature type="compositionally biased region" description="Low complexity" evidence="1">
    <location>
        <begin position="293"/>
        <end position="328"/>
    </location>
</feature>
<feature type="region of interest" description="Disordered" evidence="1">
    <location>
        <begin position="1037"/>
        <end position="1063"/>
    </location>
</feature>
<protein>
    <submittedName>
        <fullName evidence="2">Uncharacterized protein</fullName>
    </submittedName>
</protein>
<feature type="region of interest" description="Disordered" evidence="1">
    <location>
        <begin position="214"/>
        <end position="246"/>
    </location>
</feature>
<feature type="compositionally biased region" description="Low complexity" evidence="1">
    <location>
        <begin position="405"/>
        <end position="415"/>
    </location>
</feature>
<reference evidence="2" key="2">
    <citation type="submission" date="2020-05" db="UniProtKB">
        <authorList>
            <consortium name="EnsemblMetazoa"/>
        </authorList>
    </citation>
    <scope>IDENTIFICATION</scope>
    <source>
        <strain evidence="2">A-37</strain>
    </source>
</reference>
<feature type="compositionally biased region" description="Basic and acidic residues" evidence="1">
    <location>
        <begin position="52"/>
        <end position="71"/>
    </location>
</feature>
<accession>A0A182MDQ2</accession>
<name>A0A182MDQ2_9DIPT</name>
<dbReference type="STRING" id="139723.A0A182MDQ2"/>
<dbReference type="AlphaFoldDB" id="A0A182MDQ2"/>